<feature type="domain" description="ABC transporter" evidence="5">
    <location>
        <begin position="51"/>
        <end position="280"/>
    </location>
</feature>
<keyword evidence="3" id="KW-0547">Nucleotide-binding</keyword>
<evidence type="ECO:0000313" key="6">
    <source>
        <dbReference type="EMBL" id="AKA85353.1"/>
    </source>
</evidence>
<evidence type="ECO:0000313" key="7">
    <source>
        <dbReference type="Proteomes" id="UP000033099"/>
    </source>
</evidence>
<dbReference type="PROSITE" id="PS50893">
    <property type="entry name" value="ABC_TRANSPORTER_2"/>
    <property type="match status" value="1"/>
</dbReference>
<dbReference type="SUPFAM" id="SSF52540">
    <property type="entry name" value="P-loop containing nucleoside triphosphate hydrolases"/>
    <property type="match status" value="1"/>
</dbReference>
<evidence type="ECO:0000256" key="3">
    <source>
        <dbReference type="ARBA" id="ARBA00022741"/>
    </source>
</evidence>
<evidence type="ECO:0000256" key="1">
    <source>
        <dbReference type="ARBA" id="ARBA00005417"/>
    </source>
</evidence>
<dbReference type="AlphaFoldDB" id="A0AAU8TS37"/>
<dbReference type="InterPro" id="IPR003593">
    <property type="entry name" value="AAA+_ATPase"/>
</dbReference>
<reference evidence="6 7" key="1">
    <citation type="journal article" date="2015" name="Genome Announc.">
        <title>Complete Genome Sequence of Biocontrol Strain Pseudomonas fluorescens LBUM223.</title>
        <authorList>
            <person name="Roquigny R."/>
            <person name="Arseneault T."/>
            <person name="Gadkar V.J."/>
            <person name="Novinscak A."/>
            <person name="Joly D.L."/>
            <person name="Filion M."/>
        </authorList>
    </citation>
    <scope>NUCLEOTIDE SEQUENCE [LARGE SCALE GENOMIC DNA]</scope>
    <source>
        <strain evidence="6 7">LBUM223</strain>
    </source>
</reference>
<sequence length="357" mass="38548">MHERVERRILLINTLSRSQAQPLNVPFFEAHLHTAGAPSYALPNLFGKQMIEISNLTKYLGRKQIISNFSFSAQAQECVGVFGKSGAGKTTLLSLIAGAIKPTSGQINIQGFNTQTHSLQARKAIGYQPQSGLSHPQMTVKNLLNFIAAIRGFRGAEKRSQVGMAAARLELLPVLNCPIDLLSLGVKRRVAIAQAILHSPSVLLLDEPTEGLCPAQRLKFRGLIQSLTEDMTVIIASRHYGELADICTRALVIANGNLMADASLSELQRSSRHFRAVTLAADSPLDLLAMAVIPGVAGIEEDRDTPGTVTVLAMPGHSIFPSINALIAHRGWNITALNLEPGRLDDVVHHLSQEASS</sequence>
<dbReference type="GO" id="GO:0005524">
    <property type="term" value="F:ATP binding"/>
    <property type="evidence" value="ECO:0007669"/>
    <property type="project" value="UniProtKB-KW"/>
</dbReference>
<name>A0AAU8TS37_9PSED</name>
<keyword evidence="4 6" id="KW-0067">ATP-binding</keyword>
<dbReference type="PANTHER" id="PTHR43335">
    <property type="entry name" value="ABC TRANSPORTER, ATP-BINDING PROTEIN"/>
    <property type="match status" value="1"/>
</dbReference>
<organism evidence="6 7">
    <name type="scientific">Pseudomonas synxantha</name>
    <dbReference type="NCBI Taxonomy" id="47883"/>
    <lineage>
        <taxon>Bacteria</taxon>
        <taxon>Pseudomonadati</taxon>
        <taxon>Pseudomonadota</taxon>
        <taxon>Gammaproteobacteria</taxon>
        <taxon>Pseudomonadales</taxon>
        <taxon>Pseudomonadaceae</taxon>
        <taxon>Pseudomonas</taxon>
    </lineage>
</organism>
<dbReference type="KEGG" id="pfb:VO64_4807"/>
<gene>
    <name evidence="6" type="ORF">VO64_4807</name>
</gene>
<dbReference type="InterPro" id="IPR003439">
    <property type="entry name" value="ABC_transporter-like_ATP-bd"/>
</dbReference>
<dbReference type="Pfam" id="PF00005">
    <property type="entry name" value="ABC_tran"/>
    <property type="match status" value="1"/>
</dbReference>
<accession>A0AAU8TS37</accession>
<dbReference type="InterPro" id="IPR027417">
    <property type="entry name" value="P-loop_NTPase"/>
</dbReference>
<dbReference type="GO" id="GO:0016887">
    <property type="term" value="F:ATP hydrolysis activity"/>
    <property type="evidence" value="ECO:0007669"/>
    <property type="project" value="InterPro"/>
</dbReference>
<evidence type="ECO:0000259" key="5">
    <source>
        <dbReference type="PROSITE" id="PS50893"/>
    </source>
</evidence>
<dbReference type="Proteomes" id="UP000033099">
    <property type="component" value="Chromosome"/>
</dbReference>
<dbReference type="SMART" id="SM00382">
    <property type="entry name" value="AAA"/>
    <property type="match status" value="1"/>
</dbReference>
<evidence type="ECO:0000256" key="2">
    <source>
        <dbReference type="ARBA" id="ARBA00022448"/>
    </source>
</evidence>
<keyword evidence="2" id="KW-0813">Transport</keyword>
<comment type="similarity">
    <text evidence="1">Belongs to the ABC transporter superfamily.</text>
</comment>
<evidence type="ECO:0000256" key="4">
    <source>
        <dbReference type="ARBA" id="ARBA00022840"/>
    </source>
</evidence>
<dbReference type="Gene3D" id="3.40.50.300">
    <property type="entry name" value="P-loop containing nucleotide triphosphate hydrolases"/>
    <property type="match status" value="1"/>
</dbReference>
<proteinExistence type="inferred from homology"/>
<dbReference type="EMBL" id="CP011117">
    <property type="protein sequence ID" value="AKA85353.1"/>
    <property type="molecule type" value="Genomic_DNA"/>
</dbReference>
<protein>
    <submittedName>
        <fullName evidence="6">ABC transporter, ATP-binding protein</fullName>
    </submittedName>
</protein>